<evidence type="ECO:0000313" key="10">
    <source>
        <dbReference type="EMBL" id="KAJ2928452.1"/>
    </source>
</evidence>
<dbReference type="GO" id="GO:0016705">
    <property type="term" value="F:oxidoreductase activity, acting on paired donors, with incorporation or reduction of molecular oxygen"/>
    <property type="evidence" value="ECO:0007669"/>
    <property type="project" value="InterPro"/>
</dbReference>
<feature type="transmembrane region" description="Helical" evidence="9">
    <location>
        <begin position="425"/>
        <end position="442"/>
    </location>
</feature>
<gene>
    <name evidence="10" type="ORF">H1R20_g8648</name>
</gene>
<evidence type="ECO:0000256" key="8">
    <source>
        <dbReference type="ARBA" id="ARBA00023033"/>
    </source>
</evidence>
<comment type="similarity">
    <text evidence="3">Belongs to the cytochrome P450 family.</text>
</comment>
<keyword evidence="9" id="KW-0472">Membrane</keyword>
<keyword evidence="8" id="KW-0503">Monooxygenase</keyword>
<protein>
    <recommendedName>
        <fullName evidence="12">Cytochrome P450</fullName>
    </recommendedName>
</protein>
<dbReference type="AlphaFoldDB" id="A0A9W8J563"/>
<comment type="caution">
    <text evidence="10">The sequence shown here is derived from an EMBL/GenBank/DDBJ whole genome shotgun (WGS) entry which is preliminary data.</text>
</comment>
<keyword evidence="5" id="KW-0479">Metal-binding</keyword>
<keyword evidence="7" id="KW-0408">Iron</keyword>
<dbReference type="PANTHER" id="PTHR46300">
    <property type="entry name" value="P450, PUTATIVE (EUROFUNG)-RELATED-RELATED"/>
    <property type="match status" value="1"/>
</dbReference>
<dbReference type="Proteomes" id="UP001140091">
    <property type="component" value="Unassembled WGS sequence"/>
</dbReference>
<dbReference type="InterPro" id="IPR001128">
    <property type="entry name" value="Cyt_P450"/>
</dbReference>
<dbReference type="PROSITE" id="PS00086">
    <property type="entry name" value="CYTOCHROME_P450"/>
    <property type="match status" value="2"/>
</dbReference>
<proteinExistence type="inferred from homology"/>
<evidence type="ECO:0000256" key="3">
    <source>
        <dbReference type="ARBA" id="ARBA00010617"/>
    </source>
</evidence>
<dbReference type="GO" id="GO:0004497">
    <property type="term" value="F:monooxygenase activity"/>
    <property type="evidence" value="ECO:0007669"/>
    <property type="project" value="UniProtKB-KW"/>
</dbReference>
<dbReference type="CDD" id="cd11065">
    <property type="entry name" value="CYP64-like"/>
    <property type="match status" value="2"/>
</dbReference>
<evidence type="ECO:0000256" key="2">
    <source>
        <dbReference type="ARBA" id="ARBA00005179"/>
    </source>
</evidence>
<evidence type="ECO:0000256" key="1">
    <source>
        <dbReference type="ARBA" id="ARBA00001971"/>
    </source>
</evidence>
<dbReference type="GO" id="GO:0005506">
    <property type="term" value="F:iron ion binding"/>
    <property type="evidence" value="ECO:0007669"/>
    <property type="project" value="InterPro"/>
</dbReference>
<dbReference type="GO" id="GO:0020037">
    <property type="term" value="F:heme binding"/>
    <property type="evidence" value="ECO:0007669"/>
    <property type="project" value="InterPro"/>
</dbReference>
<dbReference type="InterPro" id="IPR050364">
    <property type="entry name" value="Cytochrome_P450_fung"/>
</dbReference>
<dbReference type="PANTHER" id="PTHR46300:SF7">
    <property type="entry name" value="P450, PUTATIVE (EUROFUNG)-RELATED"/>
    <property type="match status" value="1"/>
</dbReference>
<feature type="non-terminal residue" evidence="10">
    <location>
        <position position="1"/>
    </location>
</feature>
<keyword evidence="9" id="KW-1133">Transmembrane helix</keyword>
<evidence type="ECO:0000256" key="4">
    <source>
        <dbReference type="ARBA" id="ARBA00022617"/>
    </source>
</evidence>
<evidence type="ECO:0000256" key="9">
    <source>
        <dbReference type="SAM" id="Phobius"/>
    </source>
</evidence>
<evidence type="ECO:0000313" key="11">
    <source>
        <dbReference type="Proteomes" id="UP001140091"/>
    </source>
</evidence>
<dbReference type="InterPro" id="IPR036396">
    <property type="entry name" value="Cyt_P450_sf"/>
</dbReference>
<dbReference type="Gene3D" id="1.10.630.10">
    <property type="entry name" value="Cytochrome P450"/>
    <property type="match status" value="2"/>
</dbReference>
<dbReference type="InterPro" id="IPR002401">
    <property type="entry name" value="Cyt_P450_E_grp-I"/>
</dbReference>
<reference evidence="10" key="1">
    <citation type="submission" date="2022-06" db="EMBL/GenBank/DDBJ databases">
        <title>Genome Sequence of Candolleomyces eurysporus.</title>
        <authorList>
            <person name="Buettner E."/>
        </authorList>
    </citation>
    <scope>NUCLEOTIDE SEQUENCE</scope>
    <source>
        <strain evidence="10">VTCC 930004</strain>
    </source>
</reference>
<name>A0A9W8J563_9AGAR</name>
<comment type="cofactor">
    <cofactor evidence="1">
        <name>heme</name>
        <dbReference type="ChEBI" id="CHEBI:30413"/>
    </cofactor>
</comment>
<evidence type="ECO:0000256" key="5">
    <source>
        <dbReference type="ARBA" id="ARBA00022723"/>
    </source>
</evidence>
<evidence type="ECO:0000256" key="6">
    <source>
        <dbReference type="ARBA" id="ARBA00023002"/>
    </source>
</evidence>
<keyword evidence="4" id="KW-0349">Heme</keyword>
<keyword evidence="6" id="KW-0560">Oxidoreductase</keyword>
<keyword evidence="11" id="KW-1185">Reference proteome</keyword>
<evidence type="ECO:0000256" key="7">
    <source>
        <dbReference type="ARBA" id="ARBA00023004"/>
    </source>
</evidence>
<feature type="transmembrane region" description="Helical" evidence="9">
    <location>
        <begin position="492"/>
        <end position="512"/>
    </location>
</feature>
<organism evidence="10 11">
    <name type="scientific">Candolleomyces eurysporus</name>
    <dbReference type="NCBI Taxonomy" id="2828524"/>
    <lineage>
        <taxon>Eukaryota</taxon>
        <taxon>Fungi</taxon>
        <taxon>Dikarya</taxon>
        <taxon>Basidiomycota</taxon>
        <taxon>Agaricomycotina</taxon>
        <taxon>Agaricomycetes</taxon>
        <taxon>Agaricomycetidae</taxon>
        <taxon>Agaricales</taxon>
        <taxon>Agaricineae</taxon>
        <taxon>Psathyrellaceae</taxon>
        <taxon>Candolleomyces</taxon>
    </lineage>
</organism>
<dbReference type="InterPro" id="IPR017972">
    <property type="entry name" value="Cyt_P450_CS"/>
</dbReference>
<comment type="pathway">
    <text evidence="2">Secondary metabolite biosynthesis.</text>
</comment>
<feature type="transmembrane region" description="Helical" evidence="9">
    <location>
        <begin position="940"/>
        <end position="958"/>
    </location>
</feature>
<sequence length="993" mass="112163">MPTEFEWKKYHEWCKEYDTDVLYLNIAGTEIIVLDTSKAATDLLEIRSSLYSGRTRLPMVNELMGWDFNVAFMPYGTFNTSSDCNASHAYVYFARYLGLPWRKHRRLLHHSFHPVASKQYRPHITKSTRNLLKRLLDEPDPLKIIPHLRHMAGETILSIAYGIKIQQENDPYIEMSQAGVLPLLIAAVPGTFLVDSIPLLKYVPAWFPGASFQRKAHEWRKLAQNMIEMPFAEAKKDIESGKANVSVVSINLQKIQEGTEDNAFTEEIIKNVAGTLYTAGSDTTVSAITSCILGLLEHPEVLKKAQAQIDAVVKPGHLPEFEDEPSLPYITAIAKETMRWRDVVPIAIPHRLSTEDEYKGYRLPAGALIRLCRAMLHDESVYSDPFTFNPDRFINPETGQIDYTRARDPSHACWGFGRRMCAGRYMAFAAVWLAIASLVATFDIEKAKEKVKVVGEDGIEREEEKTVEPTHEYISALVIEYTRCQTAKPRVMWRYADVAFGLVALPLLYYGLVKRRKRSNLPLPPGPKGTLLVGNLFQMPKEEGWKKYHEWCKEYNTDILYLNLAGTDFIVLDTAKGATDLLETRSSIYSGRPRMPMVNELSGWEAFNIGSMPYGTRWRKNRRVAHHSLHPAAVKSYRPQMTKSTRTFLKRLLDDPDPLNIIPHIRHLAGETILSISYGLEIQEENDPYLELSRVGLQAFTNAAVPGAFLVDTFPILKYVPAWLPGASFKRKAHEWRKVAREMIERPYAEAKKTNSTVSVVSTCLQKAQEGKDDDAFTEETIQGVAGTLFAGGSDTTGSLIGSCILGLLEHPEVVKKAQAQIDSVVKPGNLPDFEHESSLPYITAITYESLRWRDVAPIGAPHLLSTEDEYKGYRLPAGAIIIPNVWAMLHDETVYSDPFTFNPDRFINPETGQIDFTRARDPSHACWGFGRRLCPGKHMAFSAIWIAVASLIAVFDFEKAKEKVKVVGEDGVEREEERTVELTHDYISTFVV</sequence>
<dbReference type="OrthoDB" id="1844152at2759"/>
<dbReference type="PRINTS" id="PR00463">
    <property type="entry name" value="EP450I"/>
</dbReference>
<dbReference type="SUPFAM" id="SSF48264">
    <property type="entry name" value="Cytochrome P450"/>
    <property type="match status" value="2"/>
</dbReference>
<accession>A0A9W8J563</accession>
<dbReference type="Pfam" id="PF00067">
    <property type="entry name" value="p450"/>
    <property type="match status" value="2"/>
</dbReference>
<evidence type="ECO:0008006" key="12">
    <source>
        <dbReference type="Google" id="ProtNLM"/>
    </source>
</evidence>
<dbReference type="EMBL" id="JANBPK010000926">
    <property type="protein sequence ID" value="KAJ2928452.1"/>
    <property type="molecule type" value="Genomic_DNA"/>
</dbReference>
<keyword evidence="9" id="KW-0812">Transmembrane</keyword>